<dbReference type="Proteomes" id="UP000752696">
    <property type="component" value="Unassembled WGS sequence"/>
</dbReference>
<accession>A0A6V7GZ91</accession>
<dbReference type="EMBL" id="CAJDYZ010004390">
    <property type="protein sequence ID" value="CAD1471333.1"/>
    <property type="molecule type" value="Genomic_DNA"/>
</dbReference>
<reference evidence="1" key="1">
    <citation type="submission" date="2020-07" db="EMBL/GenBank/DDBJ databases">
        <authorList>
            <person name="Nazaruddin N."/>
        </authorList>
    </citation>
    <scope>NUCLEOTIDE SEQUENCE</scope>
</reference>
<gene>
    <name evidence="1" type="ORF">MHI_LOCUS228767</name>
</gene>
<comment type="caution">
    <text evidence="1">The sequence shown here is derived from an EMBL/GenBank/DDBJ whole genome shotgun (WGS) entry which is preliminary data.</text>
</comment>
<dbReference type="AlphaFoldDB" id="A0A6V7GZ91"/>
<keyword evidence="2" id="KW-1185">Reference proteome</keyword>
<organism evidence="1 2">
    <name type="scientific">Heterotrigona itama</name>
    <dbReference type="NCBI Taxonomy" id="395501"/>
    <lineage>
        <taxon>Eukaryota</taxon>
        <taxon>Metazoa</taxon>
        <taxon>Ecdysozoa</taxon>
        <taxon>Arthropoda</taxon>
        <taxon>Hexapoda</taxon>
        <taxon>Insecta</taxon>
        <taxon>Pterygota</taxon>
        <taxon>Neoptera</taxon>
        <taxon>Endopterygota</taxon>
        <taxon>Hymenoptera</taxon>
        <taxon>Apocrita</taxon>
        <taxon>Aculeata</taxon>
        <taxon>Apoidea</taxon>
        <taxon>Anthophila</taxon>
        <taxon>Apidae</taxon>
        <taxon>Heterotrigona</taxon>
    </lineage>
</organism>
<proteinExistence type="predicted"/>
<evidence type="ECO:0000313" key="2">
    <source>
        <dbReference type="Proteomes" id="UP000752696"/>
    </source>
</evidence>
<protein>
    <submittedName>
        <fullName evidence="1">Uncharacterized protein</fullName>
    </submittedName>
</protein>
<dbReference type="OrthoDB" id="10388899at2759"/>
<name>A0A6V7GZ91_9HYME</name>
<sequence length="102" mass="11379">MKVVQGYRTNGGGRARKIEGWKGFHADAMRFYSTPRAYGSVSRWLPPHTSRQTRGADSCSSHVCTRPHVNKTCVRVCAVSTRVLVFLIGSLALLKKKERTSN</sequence>
<evidence type="ECO:0000313" key="1">
    <source>
        <dbReference type="EMBL" id="CAD1471333.1"/>
    </source>
</evidence>
<feature type="non-terminal residue" evidence="1">
    <location>
        <position position="102"/>
    </location>
</feature>